<evidence type="ECO:0008006" key="3">
    <source>
        <dbReference type="Google" id="ProtNLM"/>
    </source>
</evidence>
<reference evidence="1 2" key="1">
    <citation type="submission" date="2021-03" db="EMBL/GenBank/DDBJ databases">
        <title>Complete genome of Streptomyces formicae strain 1H-GS9 (DSM 100524).</title>
        <authorList>
            <person name="Atanasov K.E."/>
            <person name="Altabella T."/>
            <person name="Ferrer A."/>
        </authorList>
    </citation>
    <scope>NUCLEOTIDE SEQUENCE [LARGE SCALE GENOMIC DNA]</scope>
    <source>
        <strain evidence="1 2">1H-GS9</strain>
    </source>
</reference>
<evidence type="ECO:0000313" key="1">
    <source>
        <dbReference type="EMBL" id="UNM12289.1"/>
    </source>
</evidence>
<dbReference type="Proteomes" id="UP000828924">
    <property type="component" value="Chromosome"/>
</dbReference>
<name>A0ABY3WI67_9ACTN</name>
<gene>
    <name evidence="1" type="ORF">J4032_12785</name>
</gene>
<proteinExistence type="predicted"/>
<sequence length="69" mass="7822">MARDKGRLDLREDIRKALEPYIHEDVPANATTAILAAVLPHFEAAYQRGMIAGRSQAGYQTRRKPREET</sequence>
<keyword evidence="2" id="KW-1185">Reference proteome</keyword>
<evidence type="ECO:0000313" key="2">
    <source>
        <dbReference type="Proteomes" id="UP000828924"/>
    </source>
</evidence>
<protein>
    <recommendedName>
        <fullName evidence="3">Mobile element protein</fullName>
    </recommendedName>
</protein>
<dbReference type="RefSeq" id="WP_242330897.1">
    <property type="nucleotide sequence ID" value="NZ_CP071872.1"/>
</dbReference>
<dbReference type="EMBL" id="CP071872">
    <property type="protein sequence ID" value="UNM12289.1"/>
    <property type="molecule type" value="Genomic_DNA"/>
</dbReference>
<accession>A0ABY3WI67</accession>
<organism evidence="1 2">
    <name type="scientific">Streptomyces formicae</name>
    <dbReference type="NCBI Taxonomy" id="1616117"/>
    <lineage>
        <taxon>Bacteria</taxon>
        <taxon>Bacillati</taxon>
        <taxon>Actinomycetota</taxon>
        <taxon>Actinomycetes</taxon>
        <taxon>Kitasatosporales</taxon>
        <taxon>Streptomycetaceae</taxon>
        <taxon>Streptomyces</taxon>
    </lineage>
</organism>